<evidence type="ECO:0000313" key="2">
    <source>
        <dbReference type="EMBL" id="POW04164.1"/>
    </source>
</evidence>
<comment type="caution">
    <text evidence="2">The sequence shown here is derived from an EMBL/GenBank/DDBJ whole genome shotgun (WGS) entry which is preliminary data.</text>
</comment>
<gene>
    <name evidence="2" type="ORF">PSTT_10587</name>
</gene>
<protein>
    <submittedName>
        <fullName evidence="2">Uncharacterized protein</fullName>
    </submittedName>
</protein>
<feature type="region of interest" description="Disordered" evidence="1">
    <location>
        <begin position="52"/>
        <end position="151"/>
    </location>
</feature>
<organism evidence="2 3">
    <name type="scientific">Puccinia striiformis</name>
    <dbReference type="NCBI Taxonomy" id="27350"/>
    <lineage>
        <taxon>Eukaryota</taxon>
        <taxon>Fungi</taxon>
        <taxon>Dikarya</taxon>
        <taxon>Basidiomycota</taxon>
        <taxon>Pucciniomycotina</taxon>
        <taxon>Pucciniomycetes</taxon>
        <taxon>Pucciniales</taxon>
        <taxon>Pucciniaceae</taxon>
        <taxon>Puccinia</taxon>
    </lineage>
</organism>
<sequence>MATYAVFGGVRTRVNLTALRPAGPSHNKNQEPSTQTLHVQLSISIRISASDSALKQEISDPTPPSLPASNATIPPDVPPLAPIKPLAPSEPHPGKDLAKVNHNDEVPGTDLAKEPPNNGDEVSLASLDDQVHTKTSEVESPPNQLTSTQPIELVTTVNDFDYQIGEPMDPPPHMRFLLMDNVVEFVRKWAKHNGYGLSEGSSHAGKNINMQCDQAQGEYCCLAPFYLGHVGGNHWVLAELQVVDGVTPIPPVVGSSRASSQIIKAWTLPAWINLPHGILINVRYTDQFLVDQKKKSKNPTKITDQYTAH</sequence>
<dbReference type="VEuPathDB" id="FungiDB:PSTT_10587"/>
<name>A0A2S4V3R0_9BASI</name>
<evidence type="ECO:0000256" key="1">
    <source>
        <dbReference type="SAM" id="MobiDB-lite"/>
    </source>
</evidence>
<evidence type="ECO:0000313" key="3">
    <source>
        <dbReference type="Proteomes" id="UP000239156"/>
    </source>
</evidence>
<proteinExistence type="predicted"/>
<feature type="compositionally biased region" description="Polar residues" evidence="1">
    <location>
        <begin position="141"/>
        <end position="151"/>
    </location>
</feature>
<dbReference type="EMBL" id="PKSL01000115">
    <property type="protein sequence ID" value="POW04164.1"/>
    <property type="molecule type" value="Genomic_DNA"/>
</dbReference>
<dbReference type="AlphaFoldDB" id="A0A2S4V3R0"/>
<dbReference type="Proteomes" id="UP000239156">
    <property type="component" value="Unassembled WGS sequence"/>
</dbReference>
<accession>A0A2S4V3R0</accession>
<keyword evidence="3" id="KW-1185">Reference proteome</keyword>
<dbReference type="VEuPathDB" id="FungiDB:PSHT_08646"/>
<reference evidence="2" key="1">
    <citation type="submission" date="2017-12" db="EMBL/GenBank/DDBJ databases">
        <title>Gene loss provides genomic basis for host adaptation in cereal stripe rust fungi.</title>
        <authorList>
            <person name="Xia C."/>
        </authorList>
    </citation>
    <scope>NUCLEOTIDE SEQUENCE [LARGE SCALE GENOMIC DNA]</scope>
    <source>
        <strain evidence="2">93-210</strain>
    </source>
</reference>
<feature type="compositionally biased region" description="Basic and acidic residues" evidence="1">
    <location>
        <begin position="92"/>
        <end position="105"/>
    </location>
</feature>